<dbReference type="PANTHER" id="PTHR10110:SF98">
    <property type="entry name" value="SODIUM_HYDROGEN EXCHANGER"/>
    <property type="match status" value="1"/>
</dbReference>
<dbReference type="GO" id="GO:0015386">
    <property type="term" value="F:potassium:proton antiporter activity"/>
    <property type="evidence" value="ECO:0007669"/>
    <property type="project" value="TreeGrafter"/>
</dbReference>
<dbReference type="WBParaSite" id="PSAMB.scaffold2023size25964.g16128.t1">
    <property type="protein sequence ID" value="PSAMB.scaffold2023size25964.g16128.t1"/>
    <property type="gene ID" value="PSAMB.scaffold2023size25964.g16128"/>
</dbReference>
<sequence length="470" mass="52188">MTSIWFLLLHLYYPLFIVVDALEKVSSNGDEEAGAAGGVAAVEHNEMSNLHFDNRSHSFQFLEFDWHHVSTPCIAAFWILLASVSKIGFQKCKNICGVFPDCALLIVVGLIVGFVLYKMNFEYASHSLDSQFFFLYLLSPIIFGAGYFMPNRTFFDNLGSIVVFTMVGVLWSTFAIGISLWLIGRTGIFTAEIPLLHVLLFSSLISATDPVAVISLFDEIHVNKLLFTTVFAESLLNDAISVVLFRLFKSFLPIGIENMRPMDCAAGFLSFFVVALGGVLIGVIWAAIVGFMTRHSKEVDVVRPVFVFVLPYCAYLAAEMTGLSAIIALVVCGIAMKPYVKLNIPASTMNSIKYFVKVLAEISEAVIFLFLGLSAIRRHQWDFAFILLTIIFCVVYRTIGMIIPAYFLNKFRLVPYSKVDQFVLAYSGNRGPIAFGLVIGLPDSIPAKDLFITATIAMIYFSVILQVSIK</sequence>
<dbReference type="InterPro" id="IPR004709">
    <property type="entry name" value="NaH_exchanger"/>
</dbReference>
<keyword evidence="3 9" id="KW-0812">Transmembrane</keyword>
<evidence type="ECO:0000256" key="3">
    <source>
        <dbReference type="ARBA" id="ARBA00022692"/>
    </source>
</evidence>
<dbReference type="Gene3D" id="6.10.140.1330">
    <property type="match status" value="1"/>
</dbReference>
<evidence type="ECO:0000256" key="2">
    <source>
        <dbReference type="ARBA" id="ARBA00022448"/>
    </source>
</evidence>
<feature type="transmembrane region" description="Helical" evidence="10">
    <location>
        <begin position="450"/>
        <end position="469"/>
    </location>
</feature>
<evidence type="ECO:0000256" key="5">
    <source>
        <dbReference type="ARBA" id="ARBA00023053"/>
    </source>
</evidence>
<keyword evidence="4 10" id="KW-1133">Transmembrane helix</keyword>
<comment type="similarity">
    <text evidence="9">Belongs to the monovalent cation:proton antiporter 1 (CPA1) transporter (TC 2.A.36) family.</text>
</comment>
<keyword evidence="2 9" id="KW-0813">Transport</keyword>
<dbReference type="PANTHER" id="PTHR10110">
    <property type="entry name" value="SODIUM/HYDROGEN EXCHANGER"/>
    <property type="match status" value="1"/>
</dbReference>
<keyword evidence="11" id="KW-0732">Signal</keyword>
<keyword evidence="7 10" id="KW-0472">Membrane</keyword>
<feature type="signal peptide" evidence="11">
    <location>
        <begin position="1"/>
        <end position="21"/>
    </location>
</feature>
<evidence type="ECO:0000256" key="9">
    <source>
        <dbReference type="RuleBase" id="RU003722"/>
    </source>
</evidence>
<dbReference type="Proteomes" id="UP000887566">
    <property type="component" value="Unplaced"/>
</dbReference>
<keyword evidence="6 9" id="KW-0406">Ion transport</keyword>
<feature type="transmembrane region" description="Helical" evidence="10">
    <location>
        <begin position="305"/>
        <end position="336"/>
    </location>
</feature>
<evidence type="ECO:0000256" key="1">
    <source>
        <dbReference type="ARBA" id="ARBA00004141"/>
    </source>
</evidence>
<evidence type="ECO:0000256" key="6">
    <source>
        <dbReference type="ARBA" id="ARBA00023065"/>
    </source>
</evidence>
<feature type="transmembrane region" description="Helical" evidence="10">
    <location>
        <begin position="268"/>
        <end position="293"/>
    </location>
</feature>
<keyword evidence="8 9" id="KW-0739">Sodium transport</keyword>
<evidence type="ECO:0000313" key="13">
    <source>
        <dbReference type="Proteomes" id="UP000887566"/>
    </source>
</evidence>
<evidence type="ECO:0000256" key="4">
    <source>
        <dbReference type="ARBA" id="ARBA00022989"/>
    </source>
</evidence>
<dbReference type="GO" id="GO:0015385">
    <property type="term" value="F:sodium:proton antiporter activity"/>
    <property type="evidence" value="ECO:0007669"/>
    <property type="project" value="InterPro"/>
</dbReference>
<evidence type="ECO:0000256" key="7">
    <source>
        <dbReference type="ARBA" id="ARBA00023136"/>
    </source>
</evidence>
<organism evidence="13 14">
    <name type="scientific">Plectus sambesii</name>
    <dbReference type="NCBI Taxonomy" id="2011161"/>
    <lineage>
        <taxon>Eukaryota</taxon>
        <taxon>Metazoa</taxon>
        <taxon>Ecdysozoa</taxon>
        <taxon>Nematoda</taxon>
        <taxon>Chromadorea</taxon>
        <taxon>Plectida</taxon>
        <taxon>Plectina</taxon>
        <taxon>Plectoidea</taxon>
        <taxon>Plectidae</taxon>
        <taxon>Plectus</taxon>
    </lineage>
</organism>
<dbReference type="NCBIfam" id="TIGR00840">
    <property type="entry name" value="b_cpa1"/>
    <property type="match status" value="1"/>
</dbReference>
<dbReference type="GO" id="GO:0005886">
    <property type="term" value="C:plasma membrane"/>
    <property type="evidence" value="ECO:0007669"/>
    <property type="project" value="TreeGrafter"/>
</dbReference>
<keyword evidence="9" id="KW-0050">Antiport</keyword>
<dbReference type="PRINTS" id="PR01084">
    <property type="entry name" value="NAHEXCHNGR"/>
</dbReference>
<accession>A0A914VKD0</accession>
<evidence type="ECO:0000256" key="10">
    <source>
        <dbReference type="SAM" id="Phobius"/>
    </source>
</evidence>
<evidence type="ECO:0000313" key="14">
    <source>
        <dbReference type="WBParaSite" id="PSAMB.scaffold2023size25964.g16128.t1"/>
    </source>
</evidence>
<evidence type="ECO:0000259" key="12">
    <source>
        <dbReference type="Pfam" id="PF00999"/>
    </source>
</evidence>
<feature type="domain" description="Cation/H+ exchanger transmembrane" evidence="12">
    <location>
        <begin position="80"/>
        <end position="467"/>
    </location>
</feature>
<feature type="transmembrane region" description="Helical" evidence="10">
    <location>
        <begin position="161"/>
        <end position="183"/>
    </location>
</feature>
<keyword evidence="13" id="KW-1185">Reference proteome</keyword>
<feature type="transmembrane region" description="Helical" evidence="10">
    <location>
        <begin position="195"/>
        <end position="218"/>
    </location>
</feature>
<feature type="chain" id="PRO_5037133958" description="Sodium/hydrogen exchanger" evidence="11">
    <location>
        <begin position="22"/>
        <end position="470"/>
    </location>
</feature>
<feature type="transmembrane region" description="Helical" evidence="10">
    <location>
        <begin position="383"/>
        <end position="407"/>
    </location>
</feature>
<dbReference type="Pfam" id="PF00999">
    <property type="entry name" value="Na_H_Exchanger"/>
    <property type="match status" value="1"/>
</dbReference>
<feature type="transmembrane region" description="Helical" evidence="10">
    <location>
        <begin position="356"/>
        <end position="376"/>
    </location>
</feature>
<dbReference type="AlphaFoldDB" id="A0A914VKD0"/>
<protein>
    <recommendedName>
        <fullName evidence="9">Sodium/hydrogen exchanger</fullName>
    </recommendedName>
</protein>
<proteinExistence type="inferred from homology"/>
<feature type="transmembrane region" description="Helical" evidence="10">
    <location>
        <begin position="132"/>
        <end position="149"/>
    </location>
</feature>
<evidence type="ECO:0000256" key="11">
    <source>
        <dbReference type="SAM" id="SignalP"/>
    </source>
</evidence>
<name>A0A914VKD0_9BILA</name>
<dbReference type="InterPro" id="IPR018422">
    <property type="entry name" value="Cation/H_exchanger_CPA1"/>
</dbReference>
<comment type="subcellular location">
    <subcellularLocation>
        <location evidence="1">Membrane</location>
        <topology evidence="1">Multi-pass membrane protein</topology>
    </subcellularLocation>
</comment>
<feature type="transmembrane region" description="Helical" evidence="10">
    <location>
        <begin position="66"/>
        <end position="84"/>
    </location>
</feature>
<evidence type="ECO:0000256" key="8">
    <source>
        <dbReference type="ARBA" id="ARBA00023201"/>
    </source>
</evidence>
<dbReference type="InterPro" id="IPR006153">
    <property type="entry name" value="Cation/H_exchanger_TM"/>
</dbReference>
<keyword evidence="5" id="KW-0915">Sodium</keyword>
<reference evidence="14" key="1">
    <citation type="submission" date="2022-11" db="UniProtKB">
        <authorList>
            <consortium name="WormBaseParasite"/>
        </authorList>
    </citation>
    <scope>IDENTIFICATION</scope>
</reference>
<feature type="transmembrane region" description="Helical" evidence="10">
    <location>
        <begin position="96"/>
        <end position="117"/>
    </location>
</feature>
<dbReference type="GO" id="GO:0098719">
    <property type="term" value="P:sodium ion import across plasma membrane"/>
    <property type="evidence" value="ECO:0007669"/>
    <property type="project" value="TreeGrafter"/>
</dbReference>
<dbReference type="GO" id="GO:0051453">
    <property type="term" value="P:regulation of intracellular pH"/>
    <property type="evidence" value="ECO:0007669"/>
    <property type="project" value="TreeGrafter"/>
</dbReference>